<keyword evidence="3" id="KW-1185">Reference proteome</keyword>
<accession>A0AA51ULU2</accession>
<dbReference type="RefSeq" id="WP_309310178.1">
    <property type="nucleotide sequence ID" value="NZ_CP133592.1"/>
</dbReference>
<keyword evidence="1" id="KW-1133">Transmembrane helix</keyword>
<organism evidence="2 3">
    <name type="scientific">Methanolobus sediminis</name>
    <dbReference type="NCBI Taxonomy" id="3072978"/>
    <lineage>
        <taxon>Archaea</taxon>
        <taxon>Methanobacteriati</taxon>
        <taxon>Methanobacteriota</taxon>
        <taxon>Stenosarchaea group</taxon>
        <taxon>Methanomicrobia</taxon>
        <taxon>Methanosarcinales</taxon>
        <taxon>Methanosarcinaceae</taxon>
        <taxon>Methanolobus</taxon>
    </lineage>
</organism>
<dbReference type="KEGG" id="mseb:RE474_09710"/>
<feature type="transmembrane region" description="Helical" evidence="1">
    <location>
        <begin position="15"/>
        <end position="36"/>
    </location>
</feature>
<sequence>MEDSASVDYEQIKNLYVGMASGILASAIVLFIDVLLHSEVQNFTILYMGIVAFGAFMLAIRADSKAKKQEVL</sequence>
<evidence type="ECO:0000256" key="1">
    <source>
        <dbReference type="SAM" id="Phobius"/>
    </source>
</evidence>
<feature type="transmembrane region" description="Helical" evidence="1">
    <location>
        <begin position="42"/>
        <end position="60"/>
    </location>
</feature>
<evidence type="ECO:0000313" key="3">
    <source>
        <dbReference type="Proteomes" id="UP001182908"/>
    </source>
</evidence>
<evidence type="ECO:0000313" key="2">
    <source>
        <dbReference type="EMBL" id="WMW24365.1"/>
    </source>
</evidence>
<gene>
    <name evidence="2" type="ORF">RE474_09710</name>
</gene>
<name>A0AA51ULU2_9EURY</name>
<proteinExistence type="predicted"/>
<protein>
    <submittedName>
        <fullName evidence="2">Uncharacterized protein</fullName>
    </submittedName>
</protein>
<dbReference type="GeneID" id="84232993"/>
<dbReference type="EMBL" id="CP133592">
    <property type="protein sequence ID" value="WMW24365.1"/>
    <property type="molecule type" value="Genomic_DNA"/>
</dbReference>
<reference evidence="2 3" key="1">
    <citation type="submission" date="2023-08" db="EMBL/GenBank/DDBJ databases">
        <title>Methanolobus mangrovi sp. nov. and Methanolobus sediminis sp. nov, two novel methylotrophic methanogens isolated from mangrove sediments in China.</title>
        <authorList>
            <person name="Zhou J."/>
        </authorList>
    </citation>
    <scope>NUCLEOTIDE SEQUENCE [LARGE SCALE GENOMIC DNA]</scope>
    <source>
        <strain evidence="2 3">FTZ6</strain>
    </source>
</reference>
<dbReference type="Proteomes" id="UP001182908">
    <property type="component" value="Chromosome"/>
</dbReference>
<dbReference type="AlphaFoldDB" id="A0AA51ULU2"/>
<keyword evidence="1" id="KW-0812">Transmembrane</keyword>
<keyword evidence="1" id="KW-0472">Membrane</keyword>